<evidence type="ECO:0000313" key="3">
    <source>
        <dbReference type="Proteomes" id="UP001185899"/>
    </source>
</evidence>
<accession>A0ABU4B4R4</accession>
<evidence type="ECO:0000256" key="1">
    <source>
        <dbReference type="SAM" id="MobiDB-lite"/>
    </source>
</evidence>
<gene>
    <name evidence="2" type="ORF">R3P95_23190</name>
</gene>
<dbReference type="EMBL" id="JAWLKE010000011">
    <property type="protein sequence ID" value="MDV6233471.1"/>
    <property type="molecule type" value="Genomic_DNA"/>
</dbReference>
<proteinExistence type="predicted"/>
<keyword evidence="3" id="KW-1185">Reference proteome</keyword>
<evidence type="ECO:0000313" key="2">
    <source>
        <dbReference type="EMBL" id="MDV6233471.1"/>
    </source>
</evidence>
<protein>
    <submittedName>
        <fullName evidence="2">Uncharacterized protein</fullName>
    </submittedName>
</protein>
<dbReference type="Proteomes" id="UP001185899">
    <property type="component" value="Unassembled WGS sequence"/>
</dbReference>
<dbReference type="RefSeq" id="WP_317549642.1">
    <property type="nucleotide sequence ID" value="NZ_JAWLKE010000011.1"/>
</dbReference>
<feature type="region of interest" description="Disordered" evidence="1">
    <location>
        <begin position="163"/>
        <end position="197"/>
    </location>
</feature>
<organism evidence="2 3">
    <name type="scientific">Rhodococcus cercidiphylli</name>
    <dbReference type="NCBI Taxonomy" id="489916"/>
    <lineage>
        <taxon>Bacteria</taxon>
        <taxon>Bacillati</taxon>
        <taxon>Actinomycetota</taxon>
        <taxon>Actinomycetes</taxon>
        <taxon>Mycobacteriales</taxon>
        <taxon>Nocardiaceae</taxon>
        <taxon>Rhodococcus</taxon>
    </lineage>
</organism>
<name>A0ABU4B4R4_9NOCA</name>
<reference evidence="2 3" key="1">
    <citation type="submission" date="2023-10" db="EMBL/GenBank/DDBJ databases">
        <title>Development of a sustainable strategy for remediation of hydrocarbon-contaminated territories based on the waste exchange concept.</title>
        <authorList>
            <person name="Krivoruchko A."/>
        </authorList>
    </citation>
    <scope>NUCLEOTIDE SEQUENCE [LARGE SCALE GENOMIC DNA]</scope>
    <source>
        <strain evidence="2 3">IEGM 1322</strain>
    </source>
</reference>
<comment type="caution">
    <text evidence="2">The sequence shown here is derived from an EMBL/GenBank/DDBJ whole genome shotgun (WGS) entry which is preliminary data.</text>
</comment>
<sequence length="197" mass="21652">MAADRDDIDPFARMMLSAYVDTAADARLFAAEHGFPTTTLDKAHRFRSTVQAAVHRSDRYSLNPEYVESGRVQVTDDNSHWSCLIRSKSAMTIDAAVSPAMQLELFRVSAGDAVSLPSLLSYKFIPTGMSLWVCETKTVFGRKRLAPSGDLEYLGFWAFDEATPPDGEDGASTRFDQGTDDPFEDLGNPDLGETGQL</sequence>